<evidence type="ECO:0000256" key="4">
    <source>
        <dbReference type="ARBA" id="ARBA00022801"/>
    </source>
</evidence>
<evidence type="ECO:0000313" key="8">
    <source>
        <dbReference type="Proteomes" id="UP000054544"/>
    </source>
</evidence>
<name>A0A0D9P4R1_METAN</name>
<evidence type="ECO:0000256" key="3">
    <source>
        <dbReference type="ARBA" id="ARBA00022723"/>
    </source>
</evidence>
<dbReference type="GO" id="GO:0046872">
    <property type="term" value="F:metal ion binding"/>
    <property type="evidence" value="ECO:0007669"/>
    <property type="project" value="UniProtKB-KW"/>
</dbReference>
<comment type="cofactor">
    <cofactor evidence="1">
        <name>Zn(2+)</name>
        <dbReference type="ChEBI" id="CHEBI:29105"/>
    </cofactor>
</comment>
<dbReference type="InterPro" id="IPR047921">
    <property type="entry name" value="LACTB2-like_MBL-fold"/>
</dbReference>
<keyword evidence="8" id="KW-1185">Reference proteome</keyword>
<sequence>MFFSAKSITQSFPEPQLSLTEFETKESLRPLNCVKKNLPDTLDEMVQDINTAVMQEDKGGYRQINKSLNICAFEDYLQGQTTNLPKLPNVEQLTPRVLRILGQNPGKFTYQGTNTYVIGTGTHRLIVDTSGGEPAWAELISSTLESMGVSLSHVLLTHWHGDHTGGVPDLLRLYPHLEGSIYKNEPDKGQQNITDGQVFRVEGATIRAVHAPGHSEDHMCFVLEEEQAMFTGDNILGHGTSAVEDLGIFMASLQKMYMQNCPVGFSAHGVTITDLPAKLKKELDGKLRRERQVMQALGRARTRGEKSITIQGLVTEIYGEALEETTRTLALEPFIDEVLRKLAGDCRVAFEIRGGKKKWYSVEAMPQNAGGLMPGPMTASRADARVQVM</sequence>
<dbReference type="Gene3D" id="3.60.15.10">
    <property type="entry name" value="Ribonuclease Z/Hydroxyacylglutathione hydrolase-like"/>
    <property type="match status" value="1"/>
</dbReference>
<evidence type="ECO:0000256" key="2">
    <source>
        <dbReference type="ARBA" id="ARBA00007749"/>
    </source>
</evidence>
<dbReference type="PANTHER" id="PTHR23131:SF3">
    <property type="entry name" value="ATROCHRYSONE CARBOXYL ACP THIOESTERASE"/>
    <property type="match status" value="1"/>
</dbReference>
<accession>A0A0D9P4R1</accession>
<proteinExistence type="inferred from homology"/>
<feature type="domain" description="Metallo-beta-lactamase" evidence="6">
    <location>
        <begin position="112"/>
        <end position="268"/>
    </location>
</feature>
<dbReference type="AlphaFoldDB" id="A0A0D9P4R1"/>
<dbReference type="InterPro" id="IPR036388">
    <property type="entry name" value="WH-like_DNA-bd_sf"/>
</dbReference>
<dbReference type="InterPro" id="IPR050662">
    <property type="entry name" value="Sec-metab_biosynth-thioest"/>
</dbReference>
<gene>
    <name evidence="7" type="ORF">H634G_04059</name>
</gene>
<dbReference type="CDD" id="cd07722">
    <property type="entry name" value="LACTB2-like_MBL-fold"/>
    <property type="match status" value="1"/>
</dbReference>
<organism evidence="7 8">
    <name type="scientific">Metarhizium anisopliae BRIP 53293</name>
    <dbReference type="NCBI Taxonomy" id="1291518"/>
    <lineage>
        <taxon>Eukaryota</taxon>
        <taxon>Fungi</taxon>
        <taxon>Dikarya</taxon>
        <taxon>Ascomycota</taxon>
        <taxon>Pezizomycotina</taxon>
        <taxon>Sordariomycetes</taxon>
        <taxon>Hypocreomycetidae</taxon>
        <taxon>Hypocreales</taxon>
        <taxon>Clavicipitaceae</taxon>
        <taxon>Metarhizium</taxon>
    </lineage>
</organism>
<keyword evidence="4" id="KW-0378">Hydrolase</keyword>
<protein>
    <recommendedName>
        <fullName evidence="6">Metallo-beta-lactamase domain-containing protein</fullName>
    </recommendedName>
</protein>
<dbReference type="Proteomes" id="UP000054544">
    <property type="component" value="Unassembled WGS sequence"/>
</dbReference>
<keyword evidence="5" id="KW-0862">Zinc</keyword>
<dbReference type="InterPro" id="IPR001279">
    <property type="entry name" value="Metallo-B-lactamas"/>
</dbReference>
<evidence type="ECO:0000256" key="5">
    <source>
        <dbReference type="ARBA" id="ARBA00022833"/>
    </source>
</evidence>
<evidence type="ECO:0000256" key="1">
    <source>
        <dbReference type="ARBA" id="ARBA00001947"/>
    </source>
</evidence>
<dbReference type="EMBL" id="KE384729">
    <property type="protein sequence ID" value="KJK79820.1"/>
    <property type="molecule type" value="Genomic_DNA"/>
</dbReference>
<dbReference type="OrthoDB" id="17458at2759"/>
<dbReference type="STRING" id="1291518.A0A0D9P4R1"/>
<dbReference type="PANTHER" id="PTHR23131">
    <property type="entry name" value="ENDORIBONUCLEASE LACTB2"/>
    <property type="match status" value="1"/>
</dbReference>
<evidence type="ECO:0000259" key="6">
    <source>
        <dbReference type="SMART" id="SM00849"/>
    </source>
</evidence>
<dbReference type="SUPFAM" id="SSF56281">
    <property type="entry name" value="Metallo-hydrolase/oxidoreductase"/>
    <property type="match status" value="1"/>
</dbReference>
<comment type="similarity">
    <text evidence="2">Belongs to the metallo-beta-lactamase superfamily.</text>
</comment>
<dbReference type="SMART" id="SM00849">
    <property type="entry name" value="Lactamase_B"/>
    <property type="match status" value="1"/>
</dbReference>
<dbReference type="GO" id="GO:0016787">
    <property type="term" value="F:hydrolase activity"/>
    <property type="evidence" value="ECO:0007669"/>
    <property type="project" value="UniProtKB-KW"/>
</dbReference>
<dbReference type="InterPro" id="IPR036866">
    <property type="entry name" value="RibonucZ/Hydroxyglut_hydro"/>
</dbReference>
<dbReference type="Pfam" id="PF00753">
    <property type="entry name" value="Lactamase_B"/>
    <property type="match status" value="1"/>
</dbReference>
<evidence type="ECO:0000313" key="7">
    <source>
        <dbReference type="EMBL" id="KJK79820.1"/>
    </source>
</evidence>
<dbReference type="Gene3D" id="1.10.10.10">
    <property type="entry name" value="Winged helix-like DNA-binding domain superfamily/Winged helix DNA-binding domain"/>
    <property type="match status" value="1"/>
</dbReference>
<dbReference type="FunFam" id="3.60.15.10:FF:000041">
    <property type="entry name" value="Metallo-beta-lactamase domain protein"/>
    <property type="match status" value="1"/>
</dbReference>
<keyword evidence="3" id="KW-0479">Metal-binding</keyword>
<reference evidence="8" key="1">
    <citation type="journal article" date="2014" name="BMC Genomics">
        <title>The genome sequence of the biocontrol fungus Metarhizium anisopliae and comparative genomics of Metarhizium species.</title>
        <authorList>
            <person name="Pattemore J.A."/>
            <person name="Hane J.K."/>
            <person name="Williams A.H."/>
            <person name="Wilson B.A."/>
            <person name="Stodart B.J."/>
            <person name="Ash G.J."/>
        </authorList>
    </citation>
    <scope>NUCLEOTIDE SEQUENCE [LARGE SCALE GENOMIC DNA]</scope>
    <source>
        <strain evidence="8">BRIP 53293</strain>
    </source>
</reference>
<dbReference type="GO" id="GO:0044550">
    <property type="term" value="P:secondary metabolite biosynthetic process"/>
    <property type="evidence" value="ECO:0007669"/>
    <property type="project" value="TreeGrafter"/>
</dbReference>